<name>A0A9N9YZP1_9HYPO</name>
<dbReference type="EMBL" id="CABFOC020000014">
    <property type="protein sequence ID" value="CAH0046382.1"/>
    <property type="molecule type" value="Genomic_DNA"/>
</dbReference>
<dbReference type="Proteomes" id="UP000775872">
    <property type="component" value="Unassembled WGS sequence"/>
</dbReference>
<organism evidence="2 3">
    <name type="scientific">Clonostachys solani</name>
    <dbReference type="NCBI Taxonomy" id="160281"/>
    <lineage>
        <taxon>Eukaryota</taxon>
        <taxon>Fungi</taxon>
        <taxon>Dikarya</taxon>
        <taxon>Ascomycota</taxon>
        <taxon>Pezizomycotina</taxon>
        <taxon>Sordariomycetes</taxon>
        <taxon>Hypocreomycetidae</taxon>
        <taxon>Hypocreales</taxon>
        <taxon>Bionectriaceae</taxon>
        <taxon>Clonostachys</taxon>
    </lineage>
</organism>
<evidence type="ECO:0000256" key="1">
    <source>
        <dbReference type="SAM" id="MobiDB-lite"/>
    </source>
</evidence>
<accession>A0A9N9YZP1</accession>
<feature type="region of interest" description="Disordered" evidence="1">
    <location>
        <begin position="81"/>
        <end position="109"/>
    </location>
</feature>
<dbReference type="OrthoDB" id="5336565at2759"/>
<comment type="caution">
    <text evidence="2">The sequence shown here is derived from an EMBL/GenBank/DDBJ whole genome shotgun (WGS) entry which is preliminary data.</text>
</comment>
<protein>
    <submittedName>
        <fullName evidence="2">Uncharacterized protein</fullName>
    </submittedName>
</protein>
<dbReference type="AlphaFoldDB" id="A0A9N9YZP1"/>
<reference evidence="3" key="1">
    <citation type="submission" date="2019-06" db="EMBL/GenBank/DDBJ databases">
        <authorList>
            <person name="Broberg M."/>
        </authorList>
    </citation>
    <scope>NUCLEOTIDE SEQUENCE [LARGE SCALE GENOMIC DNA]</scope>
</reference>
<gene>
    <name evidence="2" type="ORF">CSOL1703_00012116</name>
</gene>
<reference evidence="2 3" key="2">
    <citation type="submission" date="2021-10" db="EMBL/GenBank/DDBJ databases">
        <authorList>
            <person name="Piombo E."/>
        </authorList>
    </citation>
    <scope>NUCLEOTIDE SEQUENCE [LARGE SCALE GENOMIC DNA]</scope>
</reference>
<evidence type="ECO:0000313" key="3">
    <source>
        <dbReference type="Proteomes" id="UP000775872"/>
    </source>
</evidence>
<proteinExistence type="predicted"/>
<evidence type="ECO:0000313" key="2">
    <source>
        <dbReference type="EMBL" id="CAH0046382.1"/>
    </source>
</evidence>
<keyword evidence="3" id="KW-1185">Reference proteome</keyword>
<sequence length="407" mass="45940">MVQQYRLMSRGGEPDRRCVLPAKRTDRRRFPPAFWGSLSDVWLTPYSLREHNLRNKKHPPSKPKIQGVVFQNVAQFARHGGPDLGDIRGYPRRPENTRATGPVGQPNLSSRAAVGMTESFESGPPCPYDVNYEQLLIDNHIWVGYIKSRPNNLAELEHLMPDRAMSEIPWDRFLGPGFYLEDFDFAHDKLRSEGDVMRTIIPTIAGHYPRPYPNGRNVIFNNMDTMTNGTKAHPKPIFYEGARPRDLHPSVASDLDSLIVPSKAGRPLVVPNLFLEAKPLWRGTAVAIRKAHLDGAYGARAMHALQNYGREEPVYDGDAYTFTFIYNPVNAGLKIYAHHVTAPETPGGPPDYHMTFVKCYWMTHDLETYIQGVLAFRDIRDLAKAHRDHFIEEANSRASGATATGPD</sequence>